<reference evidence="4" key="4">
    <citation type="submission" date="2019-03" db="UniProtKB">
        <authorList>
            <consortium name="EnsemblPlants"/>
        </authorList>
    </citation>
    <scope>IDENTIFICATION</scope>
</reference>
<evidence type="ECO:0008006" key="6">
    <source>
        <dbReference type="Google" id="ProtNLM"/>
    </source>
</evidence>
<dbReference type="PROSITE" id="PS51266">
    <property type="entry name" value="ZF_CHY"/>
    <property type="match status" value="1"/>
</dbReference>
<evidence type="ECO:0000259" key="2">
    <source>
        <dbReference type="PROSITE" id="PS51266"/>
    </source>
</evidence>
<name>A0A452YBT4_AEGTS</name>
<dbReference type="GO" id="GO:0061630">
    <property type="term" value="F:ubiquitin protein ligase activity"/>
    <property type="evidence" value="ECO:0007669"/>
    <property type="project" value="TreeGrafter"/>
</dbReference>
<evidence type="ECO:0000313" key="4">
    <source>
        <dbReference type="EnsemblPlants" id="AET1Gv20368300.5"/>
    </source>
</evidence>
<evidence type="ECO:0000313" key="5">
    <source>
        <dbReference type="Proteomes" id="UP000015105"/>
    </source>
</evidence>
<dbReference type="GO" id="GO:0016567">
    <property type="term" value="P:protein ubiquitination"/>
    <property type="evidence" value="ECO:0007669"/>
    <property type="project" value="TreeGrafter"/>
</dbReference>
<proteinExistence type="predicted"/>
<dbReference type="InterPro" id="IPR037275">
    <property type="entry name" value="Znf_CTCHY_sf"/>
</dbReference>
<keyword evidence="5" id="KW-1185">Reference proteome</keyword>
<dbReference type="SUPFAM" id="SSF161245">
    <property type="entry name" value="Zinc hairpin stack"/>
    <property type="match status" value="1"/>
</dbReference>
<dbReference type="InterPro" id="IPR008913">
    <property type="entry name" value="Znf_CHY"/>
</dbReference>
<dbReference type="Proteomes" id="UP000015105">
    <property type="component" value="Chromosome 1D"/>
</dbReference>
<keyword evidence="1" id="KW-0479">Metal-binding</keyword>
<reference evidence="4" key="5">
    <citation type="journal article" date="2021" name="G3 (Bethesda)">
        <title>Aegilops tauschii genome assembly Aet v5.0 features greater sequence contiguity and improved annotation.</title>
        <authorList>
            <person name="Wang L."/>
            <person name="Zhu T."/>
            <person name="Rodriguez J.C."/>
            <person name="Deal K.R."/>
            <person name="Dubcovsky J."/>
            <person name="McGuire P.E."/>
            <person name="Lux T."/>
            <person name="Spannagl M."/>
            <person name="Mayer K.F.X."/>
            <person name="Baldrich P."/>
            <person name="Meyers B.C."/>
            <person name="Huo N."/>
            <person name="Gu Y.Q."/>
            <person name="Zhou H."/>
            <person name="Devos K.M."/>
            <person name="Bennetzen J.L."/>
            <person name="Unver T."/>
            <person name="Budak H."/>
            <person name="Gulick P.J."/>
            <person name="Galiba G."/>
            <person name="Kalapos B."/>
            <person name="Nelson D.R."/>
            <person name="Li P."/>
            <person name="You F.M."/>
            <person name="Luo M.C."/>
            <person name="Dvorak J."/>
        </authorList>
    </citation>
    <scope>NUCLEOTIDE SEQUENCE [LARGE SCALE GENOMIC DNA]</scope>
    <source>
        <strain evidence="4">cv. AL8/78</strain>
    </source>
</reference>
<dbReference type="InterPro" id="IPR017921">
    <property type="entry name" value="Znf_CTCHY"/>
</dbReference>
<feature type="domain" description="CTCHY-type" evidence="3">
    <location>
        <begin position="53"/>
        <end position="117"/>
    </location>
</feature>
<keyword evidence="1" id="KW-0863">Zinc-finger</keyword>
<dbReference type="GO" id="GO:0005634">
    <property type="term" value="C:nucleus"/>
    <property type="evidence" value="ECO:0007669"/>
    <property type="project" value="TreeGrafter"/>
</dbReference>
<evidence type="ECO:0000259" key="3">
    <source>
        <dbReference type="PROSITE" id="PS51270"/>
    </source>
</evidence>
<dbReference type="GO" id="GO:0006511">
    <property type="term" value="P:ubiquitin-dependent protein catabolic process"/>
    <property type="evidence" value="ECO:0007669"/>
    <property type="project" value="TreeGrafter"/>
</dbReference>
<dbReference type="AlphaFoldDB" id="A0A452YBT4"/>
<dbReference type="GO" id="GO:0008270">
    <property type="term" value="F:zinc ion binding"/>
    <property type="evidence" value="ECO:0007669"/>
    <property type="project" value="UniProtKB-KW"/>
</dbReference>
<sequence>NHTNSHSLFAKKYKKNHIVTEAILLCDVSQVICSLCNKEQDVQQNCSGCGACMGKYFCEKCNFFDDDISKKQYHCDGCGICRTGGIDNFFHCEKCGCCYSNVLKDSHHCVERAMHHNCPVCFEFAVPI</sequence>
<reference evidence="4" key="3">
    <citation type="journal article" date="2017" name="Nature">
        <title>Genome sequence of the progenitor of the wheat D genome Aegilops tauschii.</title>
        <authorList>
            <person name="Luo M.C."/>
            <person name="Gu Y.Q."/>
            <person name="Puiu D."/>
            <person name="Wang H."/>
            <person name="Twardziok S.O."/>
            <person name="Deal K.R."/>
            <person name="Huo N."/>
            <person name="Zhu T."/>
            <person name="Wang L."/>
            <person name="Wang Y."/>
            <person name="McGuire P.E."/>
            <person name="Liu S."/>
            <person name="Long H."/>
            <person name="Ramasamy R.K."/>
            <person name="Rodriguez J.C."/>
            <person name="Van S.L."/>
            <person name="Yuan L."/>
            <person name="Wang Z."/>
            <person name="Xia Z."/>
            <person name="Xiao L."/>
            <person name="Anderson O.D."/>
            <person name="Ouyang S."/>
            <person name="Liang Y."/>
            <person name="Zimin A.V."/>
            <person name="Pertea G."/>
            <person name="Qi P."/>
            <person name="Bennetzen J.L."/>
            <person name="Dai X."/>
            <person name="Dawson M.W."/>
            <person name="Muller H.G."/>
            <person name="Kugler K."/>
            <person name="Rivarola-Duarte L."/>
            <person name="Spannagl M."/>
            <person name="Mayer K.F.X."/>
            <person name="Lu F.H."/>
            <person name="Bevan M.W."/>
            <person name="Leroy P."/>
            <person name="Li P."/>
            <person name="You F.M."/>
            <person name="Sun Q."/>
            <person name="Liu Z."/>
            <person name="Lyons E."/>
            <person name="Wicker T."/>
            <person name="Salzberg S.L."/>
            <person name="Devos K.M."/>
            <person name="Dvorak J."/>
        </authorList>
    </citation>
    <scope>NUCLEOTIDE SEQUENCE [LARGE SCALE GENOMIC DNA]</scope>
    <source>
        <strain evidence="4">cv. AL8/78</strain>
    </source>
</reference>
<accession>A0A452YBT4</accession>
<evidence type="ECO:0000256" key="1">
    <source>
        <dbReference type="PROSITE-ProRule" id="PRU00601"/>
    </source>
</evidence>
<reference evidence="5" key="2">
    <citation type="journal article" date="2017" name="Nat. Plants">
        <title>The Aegilops tauschii genome reveals multiple impacts of transposons.</title>
        <authorList>
            <person name="Zhao G."/>
            <person name="Zou C."/>
            <person name="Li K."/>
            <person name="Wang K."/>
            <person name="Li T."/>
            <person name="Gao L."/>
            <person name="Zhang X."/>
            <person name="Wang H."/>
            <person name="Yang Z."/>
            <person name="Liu X."/>
            <person name="Jiang W."/>
            <person name="Mao L."/>
            <person name="Kong X."/>
            <person name="Jiao Y."/>
            <person name="Jia J."/>
        </authorList>
    </citation>
    <scope>NUCLEOTIDE SEQUENCE [LARGE SCALE GENOMIC DNA]</scope>
    <source>
        <strain evidence="5">cv. AL8/78</strain>
    </source>
</reference>
<dbReference type="PANTHER" id="PTHR21319:SF58">
    <property type="entry name" value="E3 UBIQUITIN-PROTEIN LIGASE RZFP34"/>
    <property type="match status" value="1"/>
</dbReference>
<dbReference type="PANTHER" id="PTHR21319">
    <property type="entry name" value="RING FINGER AND CHY ZINC FINGER DOMAIN-CONTAINING PROTEIN 1"/>
    <property type="match status" value="1"/>
</dbReference>
<protein>
    <recommendedName>
        <fullName evidence="6">CTCHY-type domain-containing protein</fullName>
    </recommendedName>
</protein>
<dbReference type="EnsemblPlants" id="AET1Gv20368300.5">
    <property type="protein sequence ID" value="AET1Gv20368300.5"/>
    <property type="gene ID" value="AET1Gv20368300"/>
</dbReference>
<organism evidence="4 5">
    <name type="scientific">Aegilops tauschii subsp. strangulata</name>
    <name type="common">Goatgrass</name>
    <dbReference type="NCBI Taxonomy" id="200361"/>
    <lineage>
        <taxon>Eukaryota</taxon>
        <taxon>Viridiplantae</taxon>
        <taxon>Streptophyta</taxon>
        <taxon>Embryophyta</taxon>
        <taxon>Tracheophyta</taxon>
        <taxon>Spermatophyta</taxon>
        <taxon>Magnoliopsida</taxon>
        <taxon>Liliopsida</taxon>
        <taxon>Poales</taxon>
        <taxon>Poaceae</taxon>
        <taxon>BOP clade</taxon>
        <taxon>Pooideae</taxon>
        <taxon>Triticodae</taxon>
        <taxon>Triticeae</taxon>
        <taxon>Triticinae</taxon>
        <taxon>Aegilops</taxon>
    </lineage>
</organism>
<keyword evidence="1" id="KW-0862">Zinc</keyword>
<feature type="domain" description="CHY-type" evidence="2">
    <location>
        <begin position="1"/>
        <end position="51"/>
    </location>
</feature>
<dbReference type="PROSITE" id="PS51270">
    <property type="entry name" value="ZF_CTCHY"/>
    <property type="match status" value="1"/>
</dbReference>
<dbReference type="Gramene" id="AET1Gv20368300.5">
    <property type="protein sequence ID" value="AET1Gv20368300.5"/>
    <property type="gene ID" value="AET1Gv20368300"/>
</dbReference>
<reference evidence="5" key="1">
    <citation type="journal article" date="2014" name="Science">
        <title>Ancient hybridizations among the ancestral genomes of bread wheat.</title>
        <authorList>
            <consortium name="International Wheat Genome Sequencing Consortium,"/>
            <person name="Marcussen T."/>
            <person name="Sandve S.R."/>
            <person name="Heier L."/>
            <person name="Spannagl M."/>
            <person name="Pfeifer M."/>
            <person name="Jakobsen K.S."/>
            <person name="Wulff B.B."/>
            <person name="Steuernagel B."/>
            <person name="Mayer K.F."/>
            <person name="Olsen O.A."/>
        </authorList>
    </citation>
    <scope>NUCLEOTIDE SEQUENCE [LARGE SCALE GENOMIC DNA]</scope>
    <source>
        <strain evidence="5">cv. AL8/78</strain>
    </source>
</reference>